<feature type="region of interest" description="Disordered" evidence="1">
    <location>
        <begin position="1"/>
        <end position="37"/>
    </location>
</feature>
<proteinExistence type="evidence at transcript level"/>
<gene>
    <name evidence="3" type="primary">2810416G20Rik</name>
</gene>
<reference evidence="2" key="3">
    <citation type="journal article" date="2000" name="Genome Res.">
        <title>RIKEN integrated sequence analysis (RISA) system--384-format sequencing pipeline with 384 multicapillary sequencer.</title>
        <authorList>
            <person name="Shibata K."/>
            <person name="Itoh M."/>
            <person name="Aizawa K."/>
            <person name="Nagaoka S."/>
            <person name="Sasaki N."/>
            <person name="Carninci P."/>
            <person name="Konno H."/>
            <person name="Akiyama J."/>
            <person name="Nishi K."/>
            <person name="Kitsunai T."/>
            <person name="Tashiro H."/>
            <person name="Itoh M."/>
            <person name="Sumi N."/>
            <person name="Ishii Y."/>
            <person name="Nakamura S."/>
            <person name="Hazama M."/>
            <person name="Nishine T."/>
            <person name="Harada A."/>
            <person name="Yamamoto R."/>
            <person name="Matsumoto H."/>
            <person name="Sakaguchi S."/>
            <person name="Ikegami T."/>
            <person name="Kashiwagi K."/>
            <person name="Fujiwake S."/>
            <person name="Inoue K."/>
            <person name="Togawa Y."/>
            <person name="Izawa M."/>
            <person name="Ohara E."/>
            <person name="Watahiki M."/>
            <person name="Yoneda Y."/>
            <person name="Ishikawa T."/>
            <person name="Ozawa K."/>
            <person name="Tanaka T."/>
            <person name="Matsuura S."/>
            <person name="Kawai J."/>
            <person name="Okazaki Y."/>
            <person name="Muramatsu M."/>
            <person name="Inoue Y."/>
            <person name="Kira A."/>
            <person name="Hayashizaki Y."/>
        </authorList>
    </citation>
    <scope>NUCLEOTIDE SEQUENCE</scope>
    <source>
        <strain evidence="2">C57BL/6J</strain>
        <tissue evidence="2">Stomach</tissue>
    </source>
</reference>
<evidence type="ECO:0000313" key="2">
    <source>
        <dbReference type="EMBL" id="BAB32364.1"/>
    </source>
</evidence>
<reference evidence="2" key="7">
    <citation type="journal article" date="2005" name="Science">
        <title>The Transcriptional Landscape of the Mammalian Genome.</title>
        <authorList>
            <consortium name="The FANTOM Consortium"/>
            <consortium name="Riken Genome Exploration Research Group and Genome Science Group (Genome Network Project Core Group)"/>
        </authorList>
    </citation>
    <scope>NUCLEOTIDE SEQUENCE</scope>
    <source>
        <strain evidence="2">C57BL/6J</strain>
        <tissue evidence="2">Stomach</tissue>
    </source>
</reference>
<evidence type="ECO:0000313" key="3">
    <source>
        <dbReference type="MGI" id="MGI:1914374"/>
    </source>
</evidence>
<dbReference type="AGR" id="MGI:1914374"/>
<feature type="non-terminal residue" evidence="2">
    <location>
        <position position="1"/>
    </location>
</feature>
<reference evidence="2" key="1">
    <citation type="journal article" date="1999" name="Methods Enzymol.">
        <title>High-efficiency full-length cDNA cloning.</title>
        <authorList>
            <person name="Carninci P."/>
            <person name="Hayashizaki Y."/>
        </authorList>
    </citation>
    <scope>NUCLEOTIDE SEQUENCE</scope>
    <source>
        <strain evidence="2">C57BL/6J</strain>
        <tissue evidence="2">Stomach</tissue>
    </source>
</reference>
<sequence>GPAAWVALESLRPQQSREPRPLRSPEAAGSCGSSARAPHGLRVQSAAHLDARKHARSGAYLERCFACRERVLGWDPEHRAWGDAQRARREGFGENAKLKLKLCAQMCDLSAGLLGRFDGSVLIARK</sequence>
<accession>Q9CRK3</accession>
<dbReference type="EMBL" id="AK021294">
    <property type="protein sequence ID" value="BAB32364.1"/>
    <property type="molecule type" value="mRNA"/>
</dbReference>
<reference evidence="2" key="6">
    <citation type="journal article" date="2002" name="Nature">
        <title>Analysis of the mouse transcriptome based on functional annotation of 60,770 full-length cDNAs.</title>
        <authorList>
            <consortium name="The FANTOM Consortium and the RIKEN Genome Exploration Research Group Phase I and II Team"/>
        </authorList>
    </citation>
    <scope>NUCLEOTIDE SEQUENCE</scope>
    <source>
        <strain evidence="2">C57BL/6J</strain>
        <tissue evidence="2">Stomach</tissue>
    </source>
</reference>
<name>Q9CRK3_MOUSE</name>
<organism evidence="2">
    <name type="scientific">Mus musculus</name>
    <name type="common">Mouse</name>
    <dbReference type="NCBI Taxonomy" id="10090"/>
    <lineage>
        <taxon>Eukaryota</taxon>
        <taxon>Metazoa</taxon>
        <taxon>Chordata</taxon>
        <taxon>Craniata</taxon>
        <taxon>Vertebrata</taxon>
        <taxon>Euteleostomi</taxon>
        <taxon>Mammalia</taxon>
        <taxon>Eutheria</taxon>
        <taxon>Euarchontoglires</taxon>
        <taxon>Glires</taxon>
        <taxon>Rodentia</taxon>
        <taxon>Myomorpha</taxon>
        <taxon>Muroidea</taxon>
        <taxon>Muridae</taxon>
        <taxon>Murinae</taxon>
        <taxon>Mus</taxon>
        <taxon>Mus</taxon>
    </lineage>
</organism>
<dbReference type="AlphaFoldDB" id="Q9CRK3"/>
<protein>
    <submittedName>
        <fullName evidence="2">Uncharacterized protein</fullName>
    </submittedName>
</protein>
<evidence type="ECO:0000256" key="1">
    <source>
        <dbReference type="SAM" id="MobiDB-lite"/>
    </source>
</evidence>
<reference evidence="2" key="4">
    <citation type="submission" date="2000-08" db="EMBL/GenBank/DDBJ databases">
        <authorList>
            <person name="Adachi J."/>
            <person name="Aizawa K."/>
            <person name="Akahira S."/>
            <person name="Akimura T."/>
            <person name="Arai A."/>
            <person name="Aono H."/>
            <person name="Arakawa T."/>
            <person name="Bono H."/>
            <person name="Carninci P."/>
            <person name="Fukuda S."/>
            <person name="Fukunishi Y."/>
            <person name="Furuno M."/>
            <person name="Hanagaki T."/>
            <person name="Hara A."/>
            <person name="Hayatsu N."/>
            <person name="Hiramoto K."/>
            <person name="Hiraoka T."/>
            <person name="Hori F."/>
            <person name="Imotani K."/>
            <person name="Ishii Y."/>
            <person name="Itoh M."/>
            <person name="Izawa M."/>
            <person name="Kasukawa T."/>
            <person name="Kato H."/>
            <person name="Kawai J."/>
            <person name="Kojima Y."/>
            <person name="Konno H."/>
            <person name="Kouda M."/>
            <person name="Koya S."/>
            <person name="Kurihara C."/>
            <person name="Matsuyama T."/>
            <person name="Miyazaki A."/>
            <person name="Nishi K."/>
            <person name="Nomura K."/>
            <person name="Numazaki R."/>
            <person name="Ohno M."/>
            <person name="Okazaki Y."/>
            <person name="Okido T."/>
            <person name="Owa C."/>
            <person name="Saito H."/>
            <person name="Saito R."/>
            <person name="Sakai C."/>
            <person name="Sakai K."/>
            <person name="Sano H."/>
            <person name="Sasaki D."/>
            <person name="Shibata K."/>
            <person name="Shibata Y."/>
            <person name="Shinagawa A."/>
            <person name="Shiraki T."/>
            <person name="Sogabe Y."/>
            <person name="Suzuki H."/>
            <person name="Tagami M."/>
            <person name="Tagawa A."/>
            <person name="Takahashi F."/>
            <person name="Tanaka T."/>
            <person name="Tejima Y."/>
            <person name="Toya T."/>
            <person name="Yamamura T."/>
            <person name="Yasunishi A."/>
            <person name="Yoshida K."/>
            <person name="Yoshino M."/>
            <person name="Muramatsu M."/>
            <person name="Hayashizaki Y."/>
        </authorList>
    </citation>
    <scope>NUCLEOTIDE SEQUENCE</scope>
    <source>
        <strain evidence="2">C57BL/6J</strain>
        <tissue evidence="2">Stomach</tissue>
    </source>
</reference>
<reference evidence="2" key="8">
    <citation type="journal article" date="2005" name="Science">
        <title>Antisense Transcription in the Mammalian Transcriptome.</title>
        <authorList>
            <consortium name="RIKEN Genome Exploration Research Group and Genome Science Group (Genome Network Project Core Group) and the FANTOM Consortium"/>
        </authorList>
    </citation>
    <scope>NUCLEOTIDE SEQUENCE</scope>
    <source>
        <strain evidence="2">C57BL/6J</strain>
        <tissue evidence="2">Stomach</tissue>
    </source>
</reference>
<reference evidence="2" key="5">
    <citation type="journal article" date="2001" name="Nature">
        <title>Functional annotation of a full-length mouse cDNA collection.</title>
        <authorList>
            <consortium name="The RIKEN Genome Exploration Research Group Phase II Team and the FANTOM Consortium"/>
        </authorList>
    </citation>
    <scope>NUCLEOTIDE SEQUENCE</scope>
    <source>
        <strain evidence="2">C57BL/6J</strain>
        <tissue evidence="2">Stomach</tissue>
    </source>
</reference>
<dbReference type="MGI" id="MGI:1914374">
    <property type="gene designation" value="2810416G20Rik"/>
</dbReference>
<reference evidence="2" key="2">
    <citation type="journal article" date="2000" name="Genome Res.">
        <title>Normalization and subtraction of cap-trapper-selected cDNAs to prepare full-length cDNA libraries for rapid discovery of new genes.</title>
        <authorList>
            <person name="Carninci P."/>
            <person name="Shibata Y."/>
            <person name="Hayatsu N."/>
            <person name="Sugahara Y."/>
            <person name="Shibata K."/>
            <person name="Itoh M."/>
            <person name="Konno H."/>
            <person name="Okazaki Y."/>
            <person name="Muramatsu M."/>
            <person name="Hayashizaki Y."/>
        </authorList>
    </citation>
    <scope>NUCLEOTIDE SEQUENCE</scope>
    <source>
        <strain evidence="2">C57BL/6J</strain>
        <tissue evidence="2">Stomach</tissue>
    </source>
</reference>